<sequence length="386" mass="42721">MAETAASRYEALDGLRGIAALMVAIHHMQFNSIFLHVDAIVYGELFVDLFFALSGFVIASAYLERIDDTRDMKRFLTLRFFRIYPLHIFILALFLLKELARLVAGLSGATLSGTAFTGRTSVELLMATIFLVQAWGPFGKNEWNAPSWSISCEALAYIVFALVVPLKPFRWKWTPWFIVAFSILAYTYVAFTPGGIADATYGLPSLLRGLAGFSTGVLCYQVMTRRSVAAYMQKMSDRTLTAIQFCAVLAFLVVLHYLRGPAIVIAVVPLVFLILSLHLDRGMGCTILNTRVFQYLGKTSYSIYMIHMFILLMTDSVLKRVLGSLTAHVDGATSLAIGTGIALVLAAVVVALADVTYRFIEHPWREYGRGVARRLGRVLKPSAAAE</sequence>
<reference evidence="3 4" key="1">
    <citation type="submission" date="2024-02" db="EMBL/GenBank/DDBJ databases">
        <title>Expansion and revision of Xanthobacter and proposal of Roseixanthobacter gen. nov.</title>
        <authorList>
            <person name="Soltysiak M.P.M."/>
            <person name="Jalihal A."/>
            <person name="Ory A."/>
            <person name="Chrisophersen C."/>
            <person name="Lee A.D."/>
            <person name="Boulton J."/>
            <person name="Springer M."/>
        </authorList>
    </citation>
    <scope>NUCLEOTIDE SEQUENCE [LARGE SCALE GENOMIC DNA]</scope>
    <source>
        <strain evidence="3 4">CB5</strain>
    </source>
</reference>
<dbReference type="GO" id="GO:0016746">
    <property type="term" value="F:acyltransferase activity"/>
    <property type="evidence" value="ECO:0007669"/>
    <property type="project" value="UniProtKB-KW"/>
</dbReference>
<dbReference type="InterPro" id="IPR002656">
    <property type="entry name" value="Acyl_transf_3_dom"/>
</dbReference>
<protein>
    <submittedName>
        <fullName evidence="3">Acyltransferase</fullName>
        <ecNumber evidence="3">2.3.-.-</ecNumber>
    </submittedName>
</protein>
<feature type="transmembrane region" description="Helical" evidence="1">
    <location>
        <begin position="75"/>
        <end position="96"/>
    </location>
</feature>
<dbReference type="Pfam" id="PF01757">
    <property type="entry name" value="Acyl_transf_3"/>
    <property type="match status" value="1"/>
</dbReference>
<feature type="transmembrane region" description="Helical" evidence="1">
    <location>
        <begin position="240"/>
        <end position="257"/>
    </location>
</feature>
<keyword evidence="1" id="KW-0472">Membrane</keyword>
<organism evidence="3 4">
    <name type="scientific">Xanthobacter aminoxidans</name>
    <dbReference type="NCBI Taxonomy" id="186280"/>
    <lineage>
        <taxon>Bacteria</taxon>
        <taxon>Pseudomonadati</taxon>
        <taxon>Pseudomonadota</taxon>
        <taxon>Alphaproteobacteria</taxon>
        <taxon>Hyphomicrobiales</taxon>
        <taxon>Xanthobacteraceae</taxon>
        <taxon>Xanthobacter</taxon>
    </lineage>
</organism>
<keyword evidence="4" id="KW-1185">Reference proteome</keyword>
<dbReference type="PANTHER" id="PTHR23028">
    <property type="entry name" value="ACETYLTRANSFERASE"/>
    <property type="match status" value="1"/>
</dbReference>
<feature type="domain" description="Acyltransferase 3" evidence="2">
    <location>
        <begin position="10"/>
        <end position="349"/>
    </location>
</feature>
<comment type="caution">
    <text evidence="3">The sequence shown here is derived from an EMBL/GenBank/DDBJ whole genome shotgun (WGS) entry which is preliminary data.</text>
</comment>
<feature type="transmembrane region" description="Helical" evidence="1">
    <location>
        <begin position="334"/>
        <end position="355"/>
    </location>
</feature>
<dbReference type="RefSeq" id="WP_394010088.1">
    <property type="nucleotide sequence ID" value="NZ_JBAFUR010000008.1"/>
</dbReference>
<dbReference type="InterPro" id="IPR050879">
    <property type="entry name" value="Acyltransferase_3"/>
</dbReference>
<dbReference type="Proteomes" id="UP001604043">
    <property type="component" value="Unassembled WGS sequence"/>
</dbReference>
<evidence type="ECO:0000313" key="4">
    <source>
        <dbReference type="Proteomes" id="UP001604043"/>
    </source>
</evidence>
<gene>
    <name evidence="3" type="ORF">V5F30_22865</name>
</gene>
<evidence type="ECO:0000256" key="1">
    <source>
        <dbReference type="SAM" id="Phobius"/>
    </source>
</evidence>
<keyword evidence="1" id="KW-1133">Transmembrane helix</keyword>
<proteinExistence type="predicted"/>
<keyword evidence="1" id="KW-0812">Transmembrane</keyword>
<keyword evidence="3" id="KW-0012">Acyltransferase</keyword>
<name>A0ABW6ZMJ7_9HYPH</name>
<feature type="transmembrane region" description="Helical" evidence="1">
    <location>
        <begin position="145"/>
        <end position="164"/>
    </location>
</feature>
<dbReference type="EC" id="2.3.-.-" evidence="3"/>
<feature type="transmembrane region" description="Helical" evidence="1">
    <location>
        <begin position="39"/>
        <end position="63"/>
    </location>
</feature>
<evidence type="ECO:0000259" key="2">
    <source>
        <dbReference type="Pfam" id="PF01757"/>
    </source>
</evidence>
<feature type="transmembrane region" description="Helical" evidence="1">
    <location>
        <begin position="176"/>
        <end position="196"/>
    </location>
</feature>
<feature type="transmembrane region" description="Helical" evidence="1">
    <location>
        <begin position="263"/>
        <end position="280"/>
    </location>
</feature>
<feature type="transmembrane region" description="Helical" evidence="1">
    <location>
        <begin position="202"/>
        <end position="220"/>
    </location>
</feature>
<accession>A0ABW6ZMJ7</accession>
<evidence type="ECO:0000313" key="3">
    <source>
        <dbReference type="EMBL" id="MFG1255069.1"/>
    </source>
</evidence>
<keyword evidence="3" id="KW-0808">Transferase</keyword>
<dbReference type="EMBL" id="JBAFUR010000008">
    <property type="protein sequence ID" value="MFG1255069.1"/>
    <property type="molecule type" value="Genomic_DNA"/>
</dbReference>